<reference evidence="2" key="1">
    <citation type="journal article" date="2023" name="Int. J. Syst. Evol. Microbiol.">
        <title>Mesoterricola silvestris gen. nov., sp. nov., Mesoterricola sediminis sp. nov., Geothrix oryzae sp. nov., Geothrix edaphica sp. nov., Geothrix rubra sp. nov., and Geothrix limicola sp. nov., six novel members of Acidobacteriota isolated from soils.</title>
        <authorList>
            <person name="Itoh H."/>
            <person name="Sugisawa Y."/>
            <person name="Mise K."/>
            <person name="Xu Z."/>
            <person name="Kuniyasu M."/>
            <person name="Ushijima N."/>
            <person name="Kawano K."/>
            <person name="Kobayashi E."/>
            <person name="Shiratori Y."/>
            <person name="Masuda Y."/>
            <person name="Senoo K."/>
        </authorList>
    </citation>
    <scope>NUCLEOTIDE SEQUENCE [LARGE SCALE GENOMIC DNA]</scope>
    <source>
        <strain evidence="2">Red222</strain>
    </source>
</reference>
<name>A0ABM8DM48_9BACT</name>
<gene>
    <name evidence="1" type="ORF">GETHOR_00570</name>
</gene>
<evidence type="ECO:0008006" key="3">
    <source>
        <dbReference type="Google" id="ProtNLM"/>
    </source>
</evidence>
<dbReference type="RefSeq" id="WP_286354582.1">
    <property type="nucleotide sequence ID" value="NZ_AP027079.1"/>
</dbReference>
<dbReference type="InterPro" id="IPR014917">
    <property type="entry name" value="DUF1800"/>
</dbReference>
<protein>
    <recommendedName>
        <fullName evidence="3">DUF1800 domain-containing protein</fullName>
    </recommendedName>
</protein>
<dbReference type="Proteomes" id="UP001242010">
    <property type="component" value="Chromosome"/>
</dbReference>
<sequence>MADLTPVSSWTPADVQHFARRAGFGLSPEEASLLQLQAPGTAIDAWIDGSGAAYDPAAFNAALGTADVVAEPLVAANTSTAGSVDVPAVPAPHAFLVEGPDAWRNSLNTAQALCLWRMQFNPYAFQERMALFWHNLFATGFHKVNNAALMLKQIQLFRSLGLGRFDDLLVAVSKDPAMGIWLDSVLNNASGSNIPNENYAREVLELYSLGADNGYNQTDITQLARALSGWSFTFAEADYIANPANPTQKTAADGRFKVYDGSAITPDTRLWSGTARTASYSMHGTGTISLFGQTLDITTTANGWAKGENALRSILSARGVNCAQFLAKRLLLHFVTPAYSAQDLSDVAAMIQAANFDLRAVMKTLLKSRYFFDPANQYALIEGPISWLVRGARALCPSLAVGGAQAPKAFPAWRLLTNNATTLDQAGMKLLDPSGPNGWKEHAAWLNSNTMRYRTKLAAALALGEARSYNGTSYPLFPAAVTTGWFPTAPTSAQGVLDRLLALLQPGPIPASVSAAWLSALWPTAFTWDATSQTKARELAFLILCSPSGQLY</sequence>
<keyword evidence="2" id="KW-1185">Reference proteome</keyword>
<evidence type="ECO:0000313" key="1">
    <source>
        <dbReference type="EMBL" id="BDU67956.1"/>
    </source>
</evidence>
<dbReference type="EMBL" id="AP027079">
    <property type="protein sequence ID" value="BDU67956.1"/>
    <property type="molecule type" value="Genomic_DNA"/>
</dbReference>
<dbReference type="Pfam" id="PF08811">
    <property type="entry name" value="DUF1800"/>
    <property type="match status" value="1"/>
</dbReference>
<proteinExistence type="predicted"/>
<organism evidence="1 2">
    <name type="scientific">Geothrix oryzae</name>
    <dbReference type="NCBI Taxonomy" id="2927975"/>
    <lineage>
        <taxon>Bacteria</taxon>
        <taxon>Pseudomonadati</taxon>
        <taxon>Acidobacteriota</taxon>
        <taxon>Holophagae</taxon>
        <taxon>Holophagales</taxon>
        <taxon>Holophagaceae</taxon>
        <taxon>Geothrix</taxon>
    </lineage>
</organism>
<accession>A0ABM8DM48</accession>
<evidence type="ECO:0000313" key="2">
    <source>
        <dbReference type="Proteomes" id="UP001242010"/>
    </source>
</evidence>